<dbReference type="InterPro" id="IPR006626">
    <property type="entry name" value="PbH1"/>
</dbReference>
<evidence type="ECO:0000313" key="5">
    <source>
        <dbReference type="EMBL" id="QGY47298.1"/>
    </source>
</evidence>
<dbReference type="Proteomes" id="UP000428260">
    <property type="component" value="Chromosome"/>
</dbReference>
<dbReference type="PANTHER" id="PTHR31339:SF9">
    <property type="entry name" value="PLASMIN AND FIBRONECTIN-BINDING PROTEIN A"/>
    <property type="match status" value="1"/>
</dbReference>
<reference evidence="5 6" key="1">
    <citation type="submission" date="2019-11" db="EMBL/GenBank/DDBJ databases">
        <authorList>
            <person name="Zheng R.K."/>
            <person name="Sun C.M."/>
        </authorList>
    </citation>
    <scope>NUCLEOTIDE SEQUENCE [LARGE SCALE GENOMIC DNA]</scope>
    <source>
        <strain evidence="5 6">WC007</strain>
    </source>
</reference>
<keyword evidence="6" id="KW-1185">Reference proteome</keyword>
<dbReference type="InterPro" id="IPR051801">
    <property type="entry name" value="GH28_Enzymes"/>
</dbReference>
<organism evidence="5 6">
    <name type="scientific">Maribellus comscasis</name>
    <dbReference type="NCBI Taxonomy" id="2681766"/>
    <lineage>
        <taxon>Bacteria</taxon>
        <taxon>Pseudomonadati</taxon>
        <taxon>Bacteroidota</taxon>
        <taxon>Bacteroidia</taxon>
        <taxon>Marinilabiliales</taxon>
        <taxon>Prolixibacteraceae</taxon>
        <taxon>Maribellus</taxon>
    </lineage>
</organism>
<keyword evidence="2 4" id="KW-0378">Hydrolase</keyword>
<dbReference type="GO" id="GO:0004650">
    <property type="term" value="F:polygalacturonase activity"/>
    <property type="evidence" value="ECO:0007669"/>
    <property type="project" value="InterPro"/>
</dbReference>
<dbReference type="Gene3D" id="2.160.20.10">
    <property type="entry name" value="Single-stranded right-handed beta-helix, Pectin lyase-like"/>
    <property type="match status" value="1"/>
</dbReference>
<dbReference type="SMART" id="SM00710">
    <property type="entry name" value="PbH1"/>
    <property type="match status" value="5"/>
</dbReference>
<dbReference type="InterPro" id="IPR012334">
    <property type="entry name" value="Pectin_lyas_fold"/>
</dbReference>
<evidence type="ECO:0000256" key="2">
    <source>
        <dbReference type="ARBA" id="ARBA00022801"/>
    </source>
</evidence>
<evidence type="ECO:0000256" key="3">
    <source>
        <dbReference type="ARBA" id="ARBA00023295"/>
    </source>
</evidence>
<accession>A0A6I6K1H2</accession>
<dbReference type="SUPFAM" id="SSF51126">
    <property type="entry name" value="Pectin lyase-like"/>
    <property type="match status" value="1"/>
</dbReference>
<dbReference type="PANTHER" id="PTHR31339">
    <property type="entry name" value="PECTIN LYASE-RELATED"/>
    <property type="match status" value="1"/>
</dbReference>
<comment type="similarity">
    <text evidence="1 4">Belongs to the glycosyl hydrolase 28 family.</text>
</comment>
<evidence type="ECO:0000256" key="1">
    <source>
        <dbReference type="ARBA" id="ARBA00008834"/>
    </source>
</evidence>
<evidence type="ECO:0000313" key="6">
    <source>
        <dbReference type="Proteomes" id="UP000428260"/>
    </source>
</evidence>
<dbReference type="InterPro" id="IPR011050">
    <property type="entry name" value="Pectin_lyase_fold/virulence"/>
</dbReference>
<sequence>MNIKVFTGIVFLCLATVSAKSQQQDWKVDASVILEKISEPDFPDRIFKISSETVKENVADVINKKIDECSKAGGGKVVLASGEYFCEGPLILKDNVNLHLEKNTKLVFSQKPEDYLPVVLVRWEGTEAWNYSPFIYASDVENIAITGKGIIDGNGSAEESFREWRPLQKKDQNKLREMGKNGVPVNERVFGKGHFLRPQLIHLLNCKNILLEDITIKNGAFWLIQPTYCDNITVRGVKVDSRFINNDGVDIDSDTNVLIENCNFNTGDDFVAIKSGRDQDGWRVNKPSKNILIRNCVSENCLHGISFGSELSGGIENVICQNLTFKKVRSYGVQFKSNKDRGGYLKNVILDNIQIDTAETCISFTNQYHSYSGGNNPTAFENILIRNLKCNIAQEKAISMIGLPEMPIQNVKLENVTIQKSGELSVVDNVINMSFINVKY</sequence>
<dbReference type="GO" id="GO:0005975">
    <property type="term" value="P:carbohydrate metabolic process"/>
    <property type="evidence" value="ECO:0007669"/>
    <property type="project" value="InterPro"/>
</dbReference>
<keyword evidence="3 4" id="KW-0326">Glycosidase</keyword>
<name>A0A6I6K1H2_9BACT</name>
<dbReference type="RefSeq" id="WP_158871031.1">
    <property type="nucleotide sequence ID" value="NZ_CP046401.1"/>
</dbReference>
<dbReference type="KEGG" id="mcos:GM418_27620"/>
<gene>
    <name evidence="5" type="ORF">GM418_27620</name>
</gene>
<protein>
    <submittedName>
        <fullName evidence="5">Glycoside hydrolase family 28 protein</fullName>
    </submittedName>
</protein>
<dbReference type="AlphaFoldDB" id="A0A6I6K1H2"/>
<evidence type="ECO:0000256" key="4">
    <source>
        <dbReference type="RuleBase" id="RU361169"/>
    </source>
</evidence>
<dbReference type="InterPro" id="IPR000743">
    <property type="entry name" value="Glyco_hydro_28"/>
</dbReference>
<dbReference type="EMBL" id="CP046401">
    <property type="protein sequence ID" value="QGY47298.1"/>
    <property type="molecule type" value="Genomic_DNA"/>
</dbReference>
<proteinExistence type="inferred from homology"/>
<dbReference type="Pfam" id="PF00295">
    <property type="entry name" value="Glyco_hydro_28"/>
    <property type="match status" value="1"/>
</dbReference>